<keyword evidence="2" id="KW-0378">Hydrolase</keyword>
<protein>
    <submittedName>
        <fullName evidence="4">Phospholipase</fullName>
    </submittedName>
</protein>
<accession>A0ABU9WV92</accession>
<dbReference type="RefSeq" id="WP_345882506.1">
    <property type="nucleotide sequence ID" value="NZ_JBDFRB010000001.1"/>
</dbReference>
<organism evidence="4 5">
    <name type="scientific">Sinomonas halotolerans</name>
    <dbReference type="NCBI Taxonomy" id="1644133"/>
    <lineage>
        <taxon>Bacteria</taxon>
        <taxon>Bacillati</taxon>
        <taxon>Actinomycetota</taxon>
        <taxon>Actinomycetes</taxon>
        <taxon>Micrococcales</taxon>
        <taxon>Micrococcaceae</taxon>
        <taxon>Sinomonas</taxon>
    </lineage>
</organism>
<dbReference type="InterPro" id="IPR029058">
    <property type="entry name" value="AB_hydrolase_fold"/>
</dbReference>
<gene>
    <name evidence="4" type="ORF">ABCQ75_00855</name>
</gene>
<dbReference type="InterPro" id="IPR003140">
    <property type="entry name" value="PLipase/COase/thioEstase"/>
</dbReference>
<dbReference type="InterPro" id="IPR050565">
    <property type="entry name" value="LYPA1-2/EST-like"/>
</dbReference>
<name>A0ABU9WV92_9MICC</name>
<proteinExistence type="inferred from homology"/>
<dbReference type="Proteomes" id="UP001422074">
    <property type="component" value="Unassembled WGS sequence"/>
</dbReference>
<dbReference type="Gene3D" id="3.40.50.1820">
    <property type="entry name" value="alpha/beta hydrolase"/>
    <property type="match status" value="1"/>
</dbReference>
<evidence type="ECO:0000313" key="5">
    <source>
        <dbReference type="Proteomes" id="UP001422074"/>
    </source>
</evidence>
<evidence type="ECO:0000256" key="2">
    <source>
        <dbReference type="ARBA" id="ARBA00022801"/>
    </source>
</evidence>
<keyword evidence="5" id="KW-1185">Reference proteome</keyword>
<dbReference type="EMBL" id="JBDFRB010000001">
    <property type="protein sequence ID" value="MEN2743088.1"/>
    <property type="molecule type" value="Genomic_DNA"/>
</dbReference>
<comment type="similarity">
    <text evidence="1">Belongs to the AB hydrolase superfamily. AB hydrolase 2 family.</text>
</comment>
<dbReference type="Pfam" id="PF02230">
    <property type="entry name" value="Abhydrolase_2"/>
    <property type="match status" value="1"/>
</dbReference>
<dbReference type="PANTHER" id="PTHR10655:SF17">
    <property type="entry name" value="LYSOPHOSPHOLIPASE-LIKE PROTEIN 1"/>
    <property type="match status" value="1"/>
</dbReference>
<evidence type="ECO:0000313" key="4">
    <source>
        <dbReference type="EMBL" id="MEN2743088.1"/>
    </source>
</evidence>
<reference evidence="4 5" key="1">
    <citation type="submission" date="2024-05" db="EMBL/GenBank/DDBJ databases">
        <title>Sinomonas sp. nov., isolated from a waste landfill.</title>
        <authorList>
            <person name="Zhao Y."/>
        </authorList>
    </citation>
    <scope>NUCLEOTIDE SEQUENCE [LARGE SCALE GENOMIC DNA]</scope>
    <source>
        <strain evidence="4 5">CCTCC AB2014300</strain>
    </source>
</reference>
<feature type="domain" description="Phospholipase/carboxylesterase/thioesterase" evidence="3">
    <location>
        <begin position="32"/>
        <end position="152"/>
    </location>
</feature>
<dbReference type="SUPFAM" id="SSF53474">
    <property type="entry name" value="alpha/beta-Hydrolases"/>
    <property type="match status" value="1"/>
</dbReference>
<evidence type="ECO:0000256" key="1">
    <source>
        <dbReference type="ARBA" id="ARBA00006499"/>
    </source>
</evidence>
<sequence length="244" mass="26221">MTDAPAADARPNPAYPAHYPEPHAVWSRPEGERAGTPLLVLLHGYGANEADLMGLAPYLPEDFTIVSLRAPQVLAPGAYQWFPLMAAQDFSMSAVEFATEYILEWLDSVRAQHSSVTLLGFSMGMAMATSLVRRRPGGFAALVGLSGFAVDPAAAGAGAAVGADGDAGGYRFFRDGELDGTLPMFWGRDQADPVITQDKIEYTMGWVRGHVDLTKVTYQGIAHSISGPEIAHVKEFLELKVLAR</sequence>
<comment type="caution">
    <text evidence="4">The sequence shown here is derived from an EMBL/GenBank/DDBJ whole genome shotgun (WGS) entry which is preliminary data.</text>
</comment>
<evidence type="ECO:0000259" key="3">
    <source>
        <dbReference type="Pfam" id="PF02230"/>
    </source>
</evidence>
<dbReference type="PANTHER" id="PTHR10655">
    <property type="entry name" value="LYSOPHOSPHOLIPASE-RELATED"/>
    <property type="match status" value="1"/>
</dbReference>